<dbReference type="EMBL" id="OY660879">
    <property type="protein sequence ID" value="CAJ1075465.1"/>
    <property type="molecule type" value="Genomic_DNA"/>
</dbReference>
<feature type="compositionally biased region" description="Basic and acidic residues" evidence="1">
    <location>
        <begin position="8"/>
        <end position="17"/>
    </location>
</feature>
<dbReference type="AlphaFoldDB" id="A0AAV1GQ86"/>
<keyword evidence="3" id="KW-1185">Reference proteome</keyword>
<name>A0AAV1GQ86_XYRNO</name>
<sequence>MIPTLRVRVCDRAERLTRSRKTKQSTGEKSTAAGDHGGDSGTLPAGGPGHGSAPLAVTCSSLSRTRHVHLGRTTRRLASSPPLLLSSPLPLTNSAPSSSLPSSPPSF</sequence>
<evidence type="ECO:0000256" key="1">
    <source>
        <dbReference type="SAM" id="MobiDB-lite"/>
    </source>
</evidence>
<proteinExistence type="predicted"/>
<organism evidence="2 3">
    <name type="scientific">Xyrichtys novacula</name>
    <name type="common">Pearly razorfish</name>
    <name type="synonym">Hemipteronotus novacula</name>
    <dbReference type="NCBI Taxonomy" id="13765"/>
    <lineage>
        <taxon>Eukaryota</taxon>
        <taxon>Metazoa</taxon>
        <taxon>Chordata</taxon>
        <taxon>Craniata</taxon>
        <taxon>Vertebrata</taxon>
        <taxon>Euteleostomi</taxon>
        <taxon>Actinopterygii</taxon>
        <taxon>Neopterygii</taxon>
        <taxon>Teleostei</taxon>
        <taxon>Neoteleostei</taxon>
        <taxon>Acanthomorphata</taxon>
        <taxon>Eupercaria</taxon>
        <taxon>Labriformes</taxon>
        <taxon>Labridae</taxon>
        <taxon>Xyrichtys</taxon>
    </lineage>
</organism>
<evidence type="ECO:0000313" key="3">
    <source>
        <dbReference type="Proteomes" id="UP001178508"/>
    </source>
</evidence>
<feature type="compositionally biased region" description="Low complexity" evidence="1">
    <location>
        <begin position="77"/>
        <end position="101"/>
    </location>
</feature>
<accession>A0AAV1GQ86</accession>
<dbReference type="Proteomes" id="UP001178508">
    <property type="component" value="Chromosome 16"/>
</dbReference>
<reference evidence="2" key="1">
    <citation type="submission" date="2023-08" db="EMBL/GenBank/DDBJ databases">
        <authorList>
            <person name="Alioto T."/>
            <person name="Alioto T."/>
            <person name="Gomez Garrido J."/>
        </authorList>
    </citation>
    <scope>NUCLEOTIDE SEQUENCE</scope>
</reference>
<evidence type="ECO:0000313" key="2">
    <source>
        <dbReference type="EMBL" id="CAJ1075465.1"/>
    </source>
</evidence>
<protein>
    <submittedName>
        <fullName evidence="2">Uncharacterized protein</fullName>
    </submittedName>
</protein>
<feature type="compositionally biased region" description="Basic residues" evidence="1">
    <location>
        <begin position="64"/>
        <end position="75"/>
    </location>
</feature>
<gene>
    <name evidence="2" type="ORF">XNOV1_A038915</name>
</gene>
<feature type="region of interest" description="Disordered" evidence="1">
    <location>
        <begin position="1"/>
        <end position="107"/>
    </location>
</feature>